<accession>A0ABZ1VN49</accession>
<evidence type="ECO:0000313" key="3">
    <source>
        <dbReference type="EMBL" id="WUS24740.1"/>
    </source>
</evidence>
<dbReference type="SUPFAM" id="SSF51905">
    <property type="entry name" value="FAD/NAD(P)-binding domain"/>
    <property type="match status" value="1"/>
</dbReference>
<keyword evidence="3" id="KW-0560">Oxidoreductase</keyword>
<dbReference type="PANTHER" id="PTHR46865">
    <property type="entry name" value="OXIDOREDUCTASE-RELATED"/>
    <property type="match status" value="1"/>
</dbReference>
<protein>
    <submittedName>
        <fullName evidence="3">FAD-dependent monooxygenase</fullName>
    </submittedName>
</protein>
<evidence type="ECO:0000313" key="4">
    <source>
        <dbReference type="Proteomes" id="UP001432292"/>
    </source>
</evidence>
<reference evidence="3" key="1">
    <citation type="submission" date="2022-10" db="EMBL/GenBank/DDBJ databases">
        <title>The complete genomes of actinobacterial strains from the NBC collection.</title>
        <authorList>
            <person name="Joergensen T.S."/>
            <person name="Alvarez Arevalo M."/>
            <person name="Sterndorff E.B."/>
            <person name="Faurdal D."/>
            <person name="Vuksanovic O."/>
            <person name="Mourched A.-S."/>
            <person name="Charusanti P."/>
            <person name="Shaw S."/>
            <person name="Blin K."/>
            <person name="Weber T."/>
        </authorList>
    </citation>
    <scope>NUCLEOTIDE SEQUENCE</scope>
    <source>
        <strain evidence="3">NBC_01256</strain>
    </source>
</reference>
<dbReference type="Gene3D" id="3.50.50.60">
    <property type="entry name" value="FAD/NAD(P)-binding domain"/>
    <property type="match status" value="1"/>
</dbReference>
<keyword evidence="4" id="KW-1185">Reference proteome</keyword>
<dbReference type="Pfam" id="PF01494">
    <property type="entry name" value="FAD_binding_3"/>
    <property type="match status" value="1"/>
</dbReference>
<feature type="compositionally biased region" description="Low complexity" evidence="1">
    <location>
        <begin position="28"/>
        <end position="43"/>
    </location>
</feature>
<dbReference type="PANTHER" id="PTHR46865:SF2">
    <property type="entry name" value="MONOOXYGENASE"/>
    <property type="match status" value="1"/>
</dbReference>
<dbReference type="InterPro" id="IPR036188">
    <property type="entry name" value="FAD/NAD-bd_sf"/>
</dbReference>
<proteinExistence type="predicted"/>
<feature type="region of interest" description="Disordered" evidence="1">
    <location>
        <begin position="1"/>
        <end position="43"/>
    </location>
</feature>
<evidence type="ECO:0000259" key="2">
    <source>
        <dbReference type="Pfam" id="PF01494"/>
    </source>
</evidence>
<organism evidence="3 4">
    <name type="scientific">Streptomyces caniferus</name>
    <dbReference type="NCBI Taxonomy" id="285557"/>
    <lineage>
        <taxon>Bacteria</taxon>
        <taxon>Bacillati</taxon>
        <taxon>Actinomycetota</taxon>
        <taxon>Actinomycetes</taxon>
        <taxon>Kitasatosporales</taxon>
        <taxon>Streptomycetaceae</taxon>
        <taxon>Streptomyces</taxon>
    </lineage>
</organism>
<evidence type="ECO:0000256" key="1">
    <source>
        <dbReference type="SAM" id="MobiDB-lite"/>
    </source>
</evidence>
<dbReference type="InterPro" id="IPR002938">
    <property type="entry name" value="FAD-bd"/>
</dbReference>
<dbReference type="Proteomes" id="UP001432292">
    <property type="component" value="Chromosome"/>
</dbReference>
<dbReference type="EMBL" id="CP108473">
    <property type="protein sequence ID" value="WUS24740.1"/>
    <property type="molecule type" value="Genomic_DNA"/>
</dbReference>
<sequence length="491" mass="52704">MSPASNRATKPATTAAARPVTHSVTDLATSPATSGSGPSAPATPRSVLISGASIAGPALAHWLHRYGFAVTVVERAPELRTGGYKVDIRGAAIEVAERMGILEDIQRASTDMRSGAYVNDDGKRIATLPADIFGARVGRDDEIMRGDLARILYERTRADVEYLFGDSITSITPVTPAAPAPGRPDGRHTAAGADGAAGVEVTFEQAAPRRFDLVVGADGLHSTVRRLVFGPEEQLLRHLGAYISAFSMPNELGLDREELYHAQPGRLICAYSSAGDPAAKGWLSFRSPRLSYDHRDPEQQLDLLEAAFEGMGVSPAGGWREVPRLLAAAREASDFYFDGMQLIEMDRWSRGRVVLLGDAAHCASPASGQGTGMALVGAYVLAGELAAADREPEEAFARYEEEMRGYVAVNHALARKFAREMTVDTRRQIRLRHLMMRILPYMPWKNLVAKKIAEDVQRGAHAITLKDHPAAPAANAAAGPVPAAVRPPYAA</sequence>
<dbReference type="PRINTS" id="PR00420">
    <property type="entry name" value="RNGMNOXGNASE"/>
</dbReference>
<feature type="domain" description="FAD-binding" evidence="2">
    <location>
        <begin position="345"/>
        <end position="404"/>
    </location>
</feature>
<dbReference type="InterPro" id="IPR051704">
    <property type="entry name" value="FAD_aromatic-hydroxylase"/>
</dbReference>
<dbReference type="GO" id="GO:0004497">
    <property type="term" value="F:monooxygenase activity"/>
    <property type="evidence" value="ECO:0007669"/>
    <property type="project" value="UniProtKB-KW"/>
</dbReference>
<dbReference type="RefSeq" id="WP_329128357.1">
    <property type="nucleotide sequence ID" value="NZ_CP108473.1"/>
</dbReference>
<dbReference type="Gene3D" id="3.30.9.10">
    <property type="entry name" value="D-Amino Acid Oxidase, subunit A, domain 2"/>
    <property type="match status" value="1"/>
</dbReference>
<name>A0ABZ1VN49_9ACTN</name>
<gene>
    <name evidence="3" type="ORF">OG727_22000</name>
</gene>
<feature type="compositionally biased region" description="Low complexity" evidence="1">
    <location>
        <begin position="7"/>
        <end position="21"/>
    </location>
</feature>
<keyword evidence="3" id="KW-0503">Monooxygenase</keyword>